<reference evidence="8" key="1">
    <citation type="submission" date="2017-02" db="UniProtKB">
        <authorList>
            <consortium name="WormBaseParasite"/>
        </authorList>
    </citation>
    <scope>IDENTIFICATION</scope>
</reference>
<comment type="pathway">
    <text evidence="1">Sulfur metabolism.</text>
</comment>
<dbReference type="Pfam" id="PF01747">
    <property type="entry name" value="ATP-sulfurylase"/>
    <property type="match status" value="1"/>
</dbReference>
<keyword evidence="7" id="KW-1185">Reference proteome</keyword>
<evidence type="ECO:0000256" key="3">
    <source>
        <dbReference type="ARBA" id="ARBA00022741"/>
    </source>
</evidence>
<keyword evidence="2" id="KW-0808">Transferase</keyword>
<evidence type="ECO:0000256" key="2">
    <source>
        <dbReference type="ARBA" id="ARBA00022679"/>
    </source>
</evidence>
<gene>
    <name evidence="6" type="ORF">ASIM_LOCUS7729</name>
</gene>
<dbReference type="WBParaSite" id="ASIM_0000796901-mRNA-1">
    <property type="protein sequence ID" value="ASIM_0000796901-mRNA-1"/>
    <property type="gene ID" value="ASIM_0000796901"/>
</dbReference>
<feature type="domain" description="Sulphate adenylyltransferase catalytic" evidence="5">
    <location>
        <begin position="12"/>
        <end position="95"/>
    </location>
</feature>
<dbReference type="GO" id="GO:0004781">
    <property type="term" value="F:sulfate adenylyltransferase (ATP) activity"/>
    <property type="evidence" value="ECO:0007669"/>
    <property type="project" value="InterPro"/>
</dbReference>
<dbReference type="GO" id="GO:0005524">
    <property type="term" value="F:ATP binding"/>
    <property type="evidence" value="ECO:0007669"/>
    <property type="project" value="UniProtKB-KW"/>
</dbReference>
<dbReference type="SUPFAM" id="SSF52374">
    <property type="entry name" value="Nucleotidylyl transferase"/>
    <property type="match status" value="1"/>
</dbReference>
<dbReference type="Gene3D" id="3.40.50.620">
    <property type="entry name" value="HUPs"/>
    <property type="match status" value="1"/>
</dbReference>
<evidence type="ECO:0000313" key="8">
    <source>
        <dbReference type="WBParaSite" id="ASIM_0000796901-mRNA-1"/>
    </source>
</evidence>
<evidence type="ECO:0000256" key="1">
    <source>
        <dbReference type="ARBA" id="ARBA00004678"/>
    </source>
</evidence>
<evidence type="ECO:0000313" key="7">
    <source>
        <dbReference type="Proteomes" id="UP000267096"/>
    </source>
</evidence>
<dbReference type="PANTHER" id="PTHR11055">
    <property type="entry name" value="BIFUNCTIONAL 3'-PHOSPHOADENOSINE 5'-PHOSPHOSULFATE SYNTHASE"/>
    <property type="match status" value="1"/>
</dbReference>
<keyword evidence="3" id="KW-0547">Nucleotide-binding</keyword>
<proteinExistence type="predicted"/>
<dbReference type="GO" id="GO:0004020">
    <property type="term" value="F:adenylylsulfate kinase activity"/>
    <property type="evidence" value="ECO:0007669"/>
    <property type="project" value="TreeGrafter"/>
</dbReference>
<sequence>MFTENTIVLVLDDDVPLDVRIEQHKAILEEGVLDPKWTILAIFPSPMLYAGPTEVQWHARARLACGVTTYIVGRDPAGIQHPDTGDYLYDPTHGSK</sequence>
<evidence type="ECO:0000313" key="6">
    <source>
        <dbReference type="EMBL" id="VDK29919.1"/>
    </source>
</evidence>
<dbReference type="InterPro" id="IPR024951">
    <property type="entry name" value="Sulfurylase_cat_dom"/>
</dbReference>
<protein>
    <submittedName>
        <fullName evidence="8">ATP-sulfurylase domain-containing protein</fullName>
    </submittedName>
</protein>
<evidence type="ECO:0000256" key="4">
    <source>
        <dbReference type="ARBA" id="ARBA00022840"/>
    </source>
</evidence>
<reference evidence="6 7" key="2">
    <citation type="submission" date="2018-11" db="EMBL/GenBank/DDBJ databases">
        <authorList>
            <consortium name="Pathogen Informatics"/>
        </authorList>
    </citation>
    <scope>NUCLEOTIDE SEQUENCE [LARGE SCALE GENOMIC DNA]</scope>
</reference>
<accession>A0A0M3JJZ7</accession>
<dbReference type="InterPro" id="IPR014729">
    <property type="entry name" value="Rossmann-like_a/b/a_fold"/>
</dbReference>
<dbReference type="AlphaFoldDB" id="A0A0M3JJZ7"/>
<dbReference type="GO" id="GO:0050428">
    <property type="term" value="P:3'-phosphoadenosine 5'-phosphosulfate biosynthetic process"/>
    <property type="evidence" value="ECO:0007669"/>
    <property type="project" value="TreeGrafter"/>
</dbReference>
<dbReference type="Proteomes" id="UP000267096">
    <property type="component" value="Unassembled WGS sequence"/>
</dbReference>
<dbReference type="GO" id="GO:0000103">
    <property type="term" value="P:sulfate assimilation"/>
    <property type="evidence" value="ECO:0007669"/>
    <property type="project" value="TreeGrafter"/>
</dbReference>
<name>A0A0M3JJZ7_ANISI</name>
<dbReference type="PANTHER" id="PTHR11055:SF1">
    <property type="entry name" value="PAPS SYNTHETASE, ISOFORM D"/>
    <property type="match status" value="1"/>
</dbReference>
<organism evidence="8">
    <name type="scientific">Anisakis simplex</name>
    <name type="common">Herring worm</name>
    <dbReference type="NCBI Taxonomy" id="6269"/>
    <lineage>
        <taxon>Eukaryota</taxon>
        <taxon>Metazoa</taxon>
        <taxon>Ecdysozoa</taxon>
        <taxon>Nematoda</taxon>
        <taxon>Chromadorea</taxon>
        <taxon>Rhabditida</taxon>
        <taxon>Spirurina</taxon>
        <taxon>Ascaridomorpha</taxon>
        <taxon>Ascaridoidea</taxon>
        <taxon>Anisakidae</taxon>
        <taxon>Anisakis</taxon>
        <taxon>Anisakis simplex complex</taxon>
    </lineage>
</organism>
<evidence type="ECO:0000259" key="5">
    <source>
        <dbReference type="Pfam" id="PF01747"/>
    </source>
</evidence>
<keyword evidence="4" id="KW-0067">ATP-binding</keyword>
<dbReference type="EMBL" id="UYRR01019354">
    <property type="protein sequence ID" value="VDK29919.1"/>
    <property type="molecule type" value="Genomic_DNA"/>
</dbReference>
<dbReference type="OrthoDB" id="506431at2759"/>